<feature type="region of interest" description="Disordered" evidence="2">
    <location>
        <begin position="71"/>
        <end position="94"/>
    </location>
</feature>
<feature type="signal peptide" evidence="3">
    <location>
        <begin position="1"/>
        <end position="27"/>
    </location>
</feature>
<feature type="chain" id="PRO_5038728382" evidence="3">
    <location>
        <begin position="28"/>
        <end position="264"/>
    </location>
</feature>
<evidence type="ECO:0000256" key="1">
    <source>
        <dbReference type="ARBA" id="ARBA00022801"/>
    </source>
</evidence>
<proteinExistence type="predicted"/>
<dbReference type="SUPFAM" id="SSF53187">
    <property type="entry name" value="Zn-dependent exopeptidases"/>
    <property type="match status" value="1"/>
</dbReference>
<dbReference type="PANTHER" id="PTHR30404:SF0">
    <property type="entry name" value="N-ACETYLMURAMOYL-L-ALANINE AMIDASE AMIC"/>
    <property type="match status" value="1"/>
</dbReference>
<evidence type="ECO:0000313" key="6">
    <source>
        <dbReference type="Proteomes" id="UP000286561"/>
    </source>
</evidence>
<organism evidence="5 6">
    <name type="scientific">Anaerobutyricum hallii</name>
    <dbReference type="NCBI Taxonomy" id="39488"/>
    <lineage>
        <taxon>Bacteria</taxon>
        <taxon>Bacillati</taxon>
        <taxon>Bacillota</taxon>
        <taxon>Clostridia</taxon>
        <taxon>Lachnospirales</taxon>
        <taxon>Lachnospiraceae</taxon>
        <taxon>Anaerobutyricum</taxon>
    </lineage>
</organism>
<dbReference type="PANTHER" id="PTHR30404">
    <property type="entry name" value="N-ACETYLMURAMOYL-L-ALANINE AMIDASE"/>
    <property type="match status" value="1"/>
</dbReference>
<feature type="domain" description="MurNAc-LAA" evidence="4">
    <location>
        <begin position="142"/>
        <end position="260"/>
    </location>
</feature>
<dbReference type="InterPro" id="IPR050695">
    <property type="entry name" value="N-acetylmuramoyl_amidase_3"/>
</dbReference>
<dbReference type="GO" id="GO:0008745">
    <property type="term" value="F:N-acetylmuramoyl-L-alanine amidase activity"/>
    <property type="evidence" value="ECO:0007669"/>
    <property type="project" value="InterPro"/>
</dbReference>
<dbReference type="GO" id="GO:0009253">
    <property type="term" value="P:peptidoglycan catabolic process"/>
    <property type="evidence" value="ECO:0007669"/>
    <property type="project" value="InterPro"/>
</dbReference>
<dbReference type="Proteomes" id="UP000286561">
    <property type="component" value="Unassembled WGS sequence"/>
</dbReference>
<dbReference type="Gene3D" id="3.40.630.40">
    <property type="entry name" value="Zn-dependent exopeptidases"/>
    <property type="match status" value="1"/>
</dbReference>
<sequence length="264" mass="28948">MKKMMKKTFSLLLIFMLVFTMIPTSTLKVSAKAAAATTQAKKATTKTAKKKKKTKAKKQRTVFIAAGHQQRGISSTERLAPGSSRRKAKLTSGTAGVRTHIPEYKTNLAIAKATKKELKKRGYKVIMLRTTNNCPLSNQQRTKKANKSGADIHICIHCNASGASARGPLVCVPGSSRYVGKKIFNSSRRLGSCLLSSVAKAVNKKSHGTIRSDYYTTINWAKIPTMILECGFLTNPTEDRQLNSSSYQKKLAKGIANGVDKYFK</sequence>
<protein>
    <submittedName>
        <fullName evidence="5">N-acetylmuramoyl-L-alanine amidase</fullName>
    </submittedName>
</protein>
<keyword evidence="3" id="KW-0732">Signal</keyword>
<evidence type="ECO:0000313" key="5">
    <source>
        <dbReference type="EMBL" id="RGZ83635.1"/>
    </source>
</evidence>
<dbReference type="AlphaFoldDB" id="A0A413PYU4"/>
<evidence type="ECO:0000256" key="3">
    <source>
        <dbReference type="SAM" id="SignalP"/>
    </source>
</evidence>
<comment type="caution">
    <text evidence="5">The sequence shown here is derived from an EMBL/GenBank/DDBJ whole genome shotgun (WGS) entry which is preliminary data.</text>
</comment>
<keyword evidence="1" id="KW-0378">Hydrolase</keyword>
<dbReference type="SMART" id="SM00646">
    <property type="entry name" value="Ami_3"/>
    <property type="match status" value="1"/>
</dbReference>
<reference evidence="5 6" key="1">
    <citation type="submission" date="2018-08" db="EMBL/GenBank/DDBJ databases">
        <title>A genome reference for cultivated species of the human gut microbiota.</title>
        <authorList>
            <person name="Zou Y."/>
            <person name="Xue W."/>
            <person name="Luo G."/>
        </authorList>
    </citation>
    <scope>NUCLEOTIDE SEQUENCE [LARGE SCALE GENOMIC DNA]</scope>
    <source>
        <strain evidence="5 6">AM48-23BH</strain>
    </source>
</reference>
<dbReference type="InterPro" id="IPR002508">
    <property type="entry name" value="MurNAc-LAA_cat"/>
</dbReference>
<evidence type="ECO:0000259" key="4">
    <source>
        <dbReference type="SMART" id="SM00646"/>
    </source>
</evidence>
<dbReference type="GO" id="GO:0030288">
    <property type="term" value="C:outer membrane-bounded periplasmic space"/>
    <property type="evidence" value="ECO:0007669"/>
    <property type="project" value="TreeGrafter"/>
</dbReference>
<evidence type="ECO:0000256" key="2">
    <source>
        <dbReference type="SAM" id="MobiDB-lite"/>
    </source>
</evidence>
<dbReference type="CDD" id="cd02696">
    <property type="entry name" value="MurNAc-LAA"/>
    <property type="match status" value="1"/>
</dbReference>
<gene>
    <name evidence="5" type="ORF">DW972_06060</name>
</gene>
<name>A0A413PYU4_9FIRM</name>
<dbReference type="Pfam" id="PF01520">
    <property type="entry name" value="Amidase_3"/>
    <property type="match status" value="1"/>
</dbReference>
<accession>A0A413PYU4</accession>
<dbReference type="EMBL" id="QSEP01000026">
    <property type="protein sequence ID" value="RGZ83635.1"/>
    <property type="molecule type" value="Genomic_DNA"/>
</dbReference>